<evidence type="ECO:0000313" key="5">
    <source>
        <dbReference type="Proteomes" id="UP000608662"/>
    </source>
</evidence>
<gene>
    <name evidence="4" type="ORF">GOC74_07630</name>
</gene>
<feature type="domain" description="Chitin-binding type-3" evidence="3">
    <location>
        <begin position="28"/>
        <end position="72"/>
    </location>
</feature>
<feature type="compositionally biased region" description="Acidic residues" evidence="2">
    <location>
        <begin position="82"/>
        <end position="102"/>
    </location>
</feature>
<evidence type="ECO:0000256" key="2">
    <source>
        <dbReference type="SAM" id="MobiDB-lite"/>
    </source>
</evidence>
<dbReference type="InterPro" id="IPR052750">
    <property type="entry name" value="GH18_Chitinase"/>
</dbReference>
<dbReference type="Gene3D" id="3.20.20.80">
    <property type="entry name" value="Glycosidases"/>
    <property type="match status" value="1"/>
</dbReference>
<evidence type="ECO:0000313" key="4">
    <source>
        <dbReference type="EMBL" id="NLV09798.1"/>
    </source>
</evidence>
<keyword evidence="1" id="KW-0378">Hydrolase</keyword>
<evidence type="ECO:0000256" key="1">
    <source>
        <dbReference type="ARBA" id="ARBA00022801"/>
    </source>
</evidence>
<dbReference type="OrthoDB" id="103676at2157"/>
<dbReference type="PANTHER" id="PTHR42976:SF1">
    <property type="entry name" value="GH18 DOMAIN-CONTAINING PROTEIN-RELATED"/>
    <property type="match status" value="1"/>
</dbReference>
<dbReference type="GO" id="GO:0004553">
    <property type="term" value="F:hydrolase activity, hydrolyzing O-glycosyl compounds"/>
    <property type="evidence" value="ECO:0007669"/>
    <property type="project" value="InterPro"/>
</dbReference>
<dbReference type="GO" id="GO:0030246">
    <property type="term" value="F:carbohydrate binding"/>
    <property type="evidence" value="ECO:0007669"/>
    <property type="project" value="InterPro"/>
</dbReference>
<dbReference type="PANTHER" id="PTHR42976">
    <property type="entry name" value="BIFUNCTIONAL CHITINASE/LYSOZYME-RELATED"/>
    <property type="match status" value="1"/>
</dbReference>
<organism evidence="4 5">
    <name type="scientific">Halomicrobium mukohataei</name>
    <dbReference type="NCBI Taxonomy" id="57705"/>
    <lineage>
        <taxon>Archaea</taxon>
        <taxon>Methanobacteriati</taxon>
        <taxon>Methanobacteriota</taxon>
        <taxon>Stenosarchaea group</taxon>
        <taxon>Halobacteria</taxon>
        <taxon>Halobacteriales</taxon>
        <taxon>Haloarculaceae</taxon>
        <taxon>Halomicrobium</taxon>
    </lineage>
</organism>
<dbReference type="RefSeq" id="WP_170093595.1">
    <property type="nucleotide sequence ID" value="NZ_WOYG01000001.1"/>
</dbReference>
<dbReference type="Gene3D" id="2.10.10.20">
    <property type="entry name" value="Carbohydrate-binding module superfamily 5/12"/>
    <property type="match status" value="2"/>
</dbReference>
<dbReference type="Pfam" id="PF02839">
    <property type="entry name" value="CBM_5_12"/>
    <property type="match status" value="2"/>
</dbReference>
<dbReference type="SUPFAM" id="SSF51445">
    <property type="entry name" value="(Trans)glycosidases"/>
    <property type="match status" value="1"/>
</dbReference>
<dbReference type="GO" id="GO:0005576">
    <property type="term" value="C:extracellular region"/>
    <property type="evidence" value="ECO:0007669"/>
    <property type="project" value="InterPro"/>
</dbReference>
<feature type="region of interest" description="Disordered" evidence="2">
    <location>
        <begin position="131"/>
        <end position="177"/>
    </location>
</feature>
<accession>A0A847UFD6</accession>
<proteinExistence type="predicted"/>
<dbReference type="SMART" id="SM00495">
    <property type="entry name" value="ChtBD3"/>
    <property type="match status" value="2"/>
</dbReference>
<dbReference type="CDD" id="cd12215">
    <property type="entry name" value="ChiC_BD"/>
    <property type="match status" value="2"/>
</dbReference>
<feature type="compositionally biased region" description="Acidic residues" evidence="2">
    <location>
        <begin position="156"/>
        <end position="167"/>
    </location>
</feature>
<protein>
    <submittedName>
        <fullName evidence="4">Lysozyme</fullName>
    </submittedName>
</protein>
<dbReference type="CDD" id="cd06543">
    <property type="entry name" value="GH18_PF-ChiA-like"/>
    <property type="match status" value="1"/>
</dbReference>
<dbReference type="EMBL" id="WOYG01000001">
    <property type="protein sequence ID" value="NLV09798.1"/>
    <property type="molecule type" value="Genomic_DNA"/>
</dbReference>
<dbReference type="Proteomes" id="UP000608662">
    <property type="component" value="Unassembled WGS sequence"/>
</dbReference>
<reference evidence="4" key="1">
    <citation type="submission" date="2019-12" db="EMBL/GenBank/DDBJ databases">
        <title>Whole-genome sequence of Halomicrobium mukohataei pws1.</title>
        <authorList>
            <person name="Verma D.K."/>
            <person name="Gopal K."/>
            <person name="Prasad E.S."/>
        </authorList>
    </citation>
    <scope>NUCLEOTIDE SEQUENCE</scope>
    <source>
        <strain evidence="4">Pws1</strain>
    </source>
</reference>
<dbReference type="InterPro" id="IPR036573">
    <property type="entry name" value="CBM_sf_5/12"/>
</dbReference>
<dbReference type="AlphaFoldDB" id="A0A847UFD6"/>
<dbReference type="InterPro" id="IPR003610">
    <property type="entry name" value="CBM5/12"/>
</dbReference>
<name>A0A847UFD6_9EURY</name>
<feature type="region of interest" description="Disordered" evidence="2">
    <location>
        <begin position="58"/>
        <end position="112"/>
    </location>
</feature>
<sequence length="480" mass="51593">MRRRTYVRSLSALVGLTGVGAASAQQEYPTWDASATYSEGDRVVYEGTIYEAQWWTQGDEPGSTQWGPWNVVDSSDGGSDGGSDDGSDDGTDDGTDGGEETDYPAWDAGTTYTGGDRVVYEGTIYEAQWWTRGDEPDAGGPWDEVGPVDGGGGDDGSGDDGSGDSDGDTGTPGAIPENVFAPFVDVALDDQQALTDAVSNAGTKYFTLAFVNSAGGEPAWAGDSNLIVGESGERLDMQGQIADLRADHDGEVIVSFGGLSGTYLAEAVTSASTLKEKYATVVDRLDAQFIDFDEEQHIRDNPEVIERRNEALALLQAEYPELSISYTLPVMPSGLPEQSSNDVLFVLEDAAQRGVELDAVNLMTMNYGSAFELNGETVVDAAESVHGQLADIYPDRSATERWNTIGLTPMIGQNDVDSNVFYPADAQTVLDFAQEKNLRWLSFWELVRDNGEGSALYESSQIDQEPYEFSSIFDAFTSDS</sequence>
<dbReference type="GO" id="GO:0005975">
    <property type="term" value="P:carbohydrate metabolic process"/>
    <property type="evidence" value="ECO:0007669"/>
    <property type="project" value="InterPro"/>
</dbReference>
<comment type="caution">
    <text evidence="4">The sequence shown here is derived from an EMBL/GenBank/DDBJ whole genome shotgun (WGS) entry which is preliminary data.</text>
</comment>
<dbReference type="SUPFAM" id="SSF51055">
    <property type="entry name" value="Carbohydrate binding domain"/>
    <property type="match status" value="2"/>
</dbReference>
<dbReference type="InterPro" id="IPR017853">
    <property type="entry name" value="GH"/>
</dbReference>
<evidence type="ECO:0000259" key="3">
    <source>
        <dbReference type="SMART" id="SM00495"/>
    </source>
</evidence>
<feature type="domain" description="Chitin-binding type-3" evidence="3">
    <location>
        <begin position="103"/>
        <end position="145"/>
    </location>
</feature>